<name>A0A067K3Z2_JATCU</name>
<dbReference type="AlphaFoldDB" id="A0A067K3Z2"/>
<reference evidence="1 2" key="1">
    <citation type="journal article" date="2014" name="PLoS ONE">
        <title>Global Analysis of Gene Expression Profiles in Physic Nut (Jatropha curcas L.) Seedlings Exposed to Salt Stress.</title>
        <authorList>
            <person name="Zhang L."/>
            <person name="Zhang C."/>
            <person name="Wu P."/>
            <person name="Chen Y."/>
            <person name="Li M."/>
            <person name="Jiang H."/>
            <person name="Wu G."/>
        </authorList>
    </citation>
    <scope>NUCLEOTIDE SEQUENCE [LARGE SCALE GENOMIC DNA]</scope>
    <source>
        <strain evidence="2">cv. GZQX0401</strain>
        <tissue evidence="1">Young leaves</tissue>
    </source>
</reference>
<dbReference type="OrthoDB" id="1101370at2759"/>
<dbReference type="PANTHER" id="PTHR34046">
    <property type="entry name" value="OS06G0218800 PROTEIN"/>
    <property type="match status" value="1"/>
</dbReference>
<dbReference type="EMBL" id="KK914734">
    <property type="protein sequence ID" value="KDP29728.1"/>
    <property type="molecule type" value="Genomic_DNA"/>
</dbReference>
<dbReference type="Pfam" id="PF05340">
    <property type="entry name" value="DUF740"/>
    <property type="match status" value="1"/>
</dbReference>
<protein>
    <submittedName>
        <fullName evidence="1">Uncharacterized protein</fullName>
    </submittedName>
</protein>
<sequence length="147" mass="16435">MGFSEFQQACKEHPYHNHKQGVCPSCLREKLSKLYVAPLNDKEAAAIALSSSSFMSLSSASSSNHMSPDHHRPRRLNHHHRNVSDIMHSISFRVSIAGNGLKKSRSLAFVTEGKNGKKKNKKGFWSKLLHLKGKKEVNFDGKVALNI</sequence>
<gene>
    <name evidence="1" type="ORF">JCGZ_18663</name>
</gene>
<dbReference type="PANTHER" id="PTHR34046:SF19">
    <property type="entry name" value="RAPIDLY ELICITED PROTEIN, PUTATIVE-RELATED"/>
    <property type="match status" value="1"/>
</dbReference>
<evidence type="ECO:0000313" key="1">
    <source>
        <dbReference type="EMBL" id="KDP29728.1"/>
    </source>
</evidence>
<dbReference type="Proteomes" id="UP000027138">
    <property type="component" value="Unassembled WGS sequence"/>
</dbReference>
<accession>A0A067K3Z2</accession>
<dbReference type="InterPro" id="IPR008004">
    <property type="entry name" value="OCTOPUS-like"/>
</dbReference>
<evidence type="ECO:0000313" key="2">
    <source>
        <dbReference type="Proteomes" id="UP000027138"/>
    </source>
</evidence>
<organism evidence="1 2">
    <name type="scientific">Jatropha curcas</name>
    <name type="common">Barbados nut</name>
    <dbReference type="NCBI Taxonomy" id="180498"/>
    <lineage>
        <taxon>Eukaryota</taxon>
        <taxon>Viridiplantae</taxon>
        <taxon>Streptophyta</taxon>
        <taxon>Embryophyta</taxon>
        <taxon>Tracheophyta</taxon>
        <taxon>Spermatophyta</taxon>
        <taxon>Magnoliopsida</taxon>
        <taxon>eudicotyledons</taxon>
        <taxon>Gunneridae</taxon>
        <taxon>Pentapetalae</taxon>
        <taxon>rosids</taxon>
        <taxon>fabids</taxon>
        <taxon>Malpighiales</taxon>
        <taxon>Euphorbiaceae</taxon>
        <taxon>Crotonoideae</taxon>
        <taxon>Jatropheae</taxon>
        <taxon>Jatropha</taxon>
    </lineage>
</organism>
<keyword evidence="2" id="KW-1185">Reference proteome</keyword>
<proteinExistence type="predicted"/>
<dbReference type="KEGG" id="jcu:105641647"/>